<evidence type="ECO:0000256" key="1">
    <source>
        <dbReference type="PIRSR" id="PIRSR601310-1"/>
    </source>
</evidence>
<dbReference type="InterPro" id="IPR036265">
    <property type="entry name" value="HIT-like_sf"/>
</dbReference>
<feature type="active site" description="Tele-AMP-histidine intermediate" evidence="1">
    <location>
        <position position="100"/>
    </location>
</feature>
<keyword evidence="5" id="KW-0378">Hydrolase</keyword>
<reference evidence="5 6" key="1">
    <citation type="submission" date="2018-08" db="EMBL/GenBank/DDBJ databases">
        <title>Genome analysis of the thermophilic bacterium of the candidate phylum Aminicenantes from deep subsurface aquifer revealed its physiology and ecological role.</title>
        <authorList>
            <person name="Kadnikov V.V."/>
            <person name="Mardanov A.V."/>
            <person name="Beletsky A.V."/>
            <person name="Karnachuk O.V."/>
            <person name="Ravin N.V."/>
        </authorList>
    </citation>
    <scope>NUCLEOTIDE SEQUENCE [LARGE SCALE GENOMIC DNA]</scope>
    <source>
        <strain evidence="5">BY38</strain>
    </source>
</reference>
<dbReference type="PANTHER" id="PTHR23089">
    <property type="entry name" value="HISTIDINE TRIAD HIT PROTEIN"/>
    <property type="match status" value="1"/>
</dbReference>
<dbReference type="GO" id="GO:0016787">
    <property type="term" value="F:hydrolase activity"/>
    <property type="evidence" value="ECO:0007669"/>
    <property type="project" value="UniProtKB-KW"/>
</dbReference>
<evidence type="ECO:0000313" key="6">
    <source>
        <dbReference type="Proteomes" id="UP000257323"/>
    </source>
</evidence>
<dbReference type="SUPFAM" id="SSF54197">
    <property type="entry name" value="HIT-like"/>
    <property type="match status" value="1"/>
</dbReference>
<protein>
    <submittedName>
        <fullName evidence="5">HIT family hydrolase</fullName>
    </submittedName>
</protein>
<comment type="caution">
    <text evidence="5">The sequence shown here is derived from an EMBL/GenBank/DDBJ whole genome shotgun (WGS) entry which is preliminary data.</text>
</comment>
<dbReference type="InterPro" id="IPR019808">
    <property type="entry name" value="Histidine_triad_CS"/>
</dbReference>
<accession>A0A3E2BQH6</accession>
<sequence length="114" mass="12704">MSDCIFCKIARKEIPARIVYEDDEFLAFDDIRPQAPVHTLIILRKHLASLKEAGPDEAGLLGRILIRAAEIARLKGIDHSGYRVVVNTGPDSGQEVFHIHFHLLGGRRLGWPPG</sequence>
<dbReference type="CDD" id="cd01276">
    <property type="entry name" value="PKCI_related"/>
    <property type="match status" value="1"/>
</dbReference>
<organism evidence="5 6">
    <name type="scientific">Candidatus Saccharicenans subterraneus</name>
    <dbReference type="NCBI Taxonomy" id="2508984"/>
    <lineage>
        <taxon>Bacteria</taxon>
        <taxon>Candidatus Aminicenantota</taxon>
        <taxon>Candidatus Aminicenantia</taxon>
        <taxon>Candidatus Aminicenantales</taxon>
        <taxon>Candidatus Saccharicenantaceae</taxon>
        <taxon>Candidatus Saccharicenans</taxon>
    </lineage>
</organism>
<dbReference type="InterPro" id="IPR001310">
    <property type="entry name" value="Histidine_triad_HIT"/>
</dbReference>
<name>A0A3E2BQH6_9BACT</name>
<dbReference type="AlphaFoldDB" id="A0A3E2BQH6"/>
<dbReference type="PROSITE" id="PS51084">
    <property type="entry name" value="HIT_2"/>
    <property type="match status" value="1"/>
</dbReference>
<evidence type="ECO:0000256" key="3">
    <source>
        <dbReference type="PROSITE-ProRule" id="PRU00464"/>
    </source>
</evidence>
<evidence type="ECO:0000313" key="5">
    <source>
        <dbReference type="EMBL" id="RFT16995.1"/>
    </source>
</evidence>
<dbReference type="EMBL" id="QUAH01000001">
    <property type="protein sequence ID" value="RFT16995.1"/>
    <property type="molecule type" value="Genomic_DNA"/>
</dbReference>
<dbReference type="PRINTS" id="PR00332">
    <property type="entry name" value="HISTRIAD"/>
</dbReference>
<proteinExistence type="predicted"/>
<dbReference type="Proteomes" id="UP000257323">
    <property type="component" value="Unassembled WGS sequence"/>
</dbReference>
<feature type="short sequence motif" description="Histidine triad motif" evidence="2 3">
    <location>
        <begin position="98"/>
        <end position="102"/>
    </location>
</feature>
<feature type="domain" description="HIT" evidence="4">
    <location>
        <begin position="5"/>
        <end position="114"/>
    </location>
</feature>
<evidence type="ECO:0000256" key="2">
    <source>
        <dbReference type="PIRSR" id="PIRSR601310-3"/>
    </source>
</evidence>
<dbReference type="InterPro" id="IPR011146">
    <property type="entry name" value="HIT-like"/>
</dbReference>
<dbReference type="Pfam" id="PF01230">
    <property type="entry name" value="HIT"/>
    <property type="match status" value="1"/>
</dbReference>
<dbReference type="Gene3D" id="3.30.428.10">
    <property type="entry name" value="HIT-like"/>
    <property type="match status" value="1"/>
</dbReference>
<gene>
    <name evidence="5" type="ORF">OP8BY_0937</name>
</gene>
<dbReference type="PROSITE" id="PS00892">
    <property type="entry name" value="HIT_1"/>
    <property type="match status" value="1"/>
</dbReference>
<evidence type="ECO:0000259" key="4">
    <source>
        <dbReference type="PROSITE" id="PS51084"/>
    </source>
</evidence>